<evidence type="ECO:0000259" key="6">
    <source>
        <dbReference type="PROSITE" id="PS50072"/>
    </source>
</evidence>
<dbReference type="InterPro" id="IPR044666">
    <property type="entry name" value="Cyclophilin_A-like"/>
</dbReference>
<dbReference type="SUPFAM" id="SSF50891">
    <property type="entry name" value="Cyclophilin-like"/>
    <property type="match status" value="1"/>
</dbReference>
<evidence type="ECO:0000256" key="1">
    <source>
        <dbReference type="ARBA" id="ARBA00007365"/>
    </source>
</evidence>
<comment type="similarity">
    <text evidence="1 4">Belongs to the cyclophilin-type PPIase family.</text>
</comment>
<accession>A0ABZ2M2Y9</accession>
<dbReference type="PRINTS" id="PR00153">
    <property type="entry name" value="CSAPPISMRASE"/>
</dbReference>
<dbReference type="PROSITE" id="PS50072">
    <property type="entry name" value="CSA_PPIASE_2"/>
    <property type="match status" value="1"/>
</dbReference>
<dbReference type="InterPro" id="IPR002130">
    <property type="entry name" value="Cyclophilin-type_PPIase_dom"/>
</dbReference>
<dbReference type="EMBL" id="CP089984">
    <property type="protein sequence ID" value="WXB17315.1"/>
    <property type="molecule type" value="Genomic_DNA"/>
</dbReference>
<protein>
    <recommendedName>
        <fullName evidence="4">Peptidyl-prolyl cis-trans isomerase</fullName>
        <shortName evidence="4">PPIase</shortName>
        <ecNumber evidence="4">5.2.1.8</ecNumber>
    </recommendedName>
</protein>
<evidence type="ECO:0000313" key="7">
    <source>
        <dbReference type="EMBL" id="WXB17315.1"/>
    </source>
</evidence>
<feature type="region of interest" description="Disordered" evidence="5">
    <location>
        <begin position="255"/>
        <end position="278"/>
    </location>
</feature>
<evidence type="ECO:0000256" key="5">
    <source>
        <dbReference type="SAM" id="MobiDB-lite"/>
    </source>
</evidence>
<keyword evidence="3 4" id="KW-0413">Isomerase</keyword>
<sequence length="278" mass="29043">MNHPSRRISVALHNLVLPVLPVLPALLALLAVTVTACEKTPPEPEKREPAAPPPAASSAELHASTPPAAPKGDPLEGKFTLADATKDITGTGALIATIDTSEGALRCKLLEDKAPVTVANFVGLAQGTRPWKDSSGQWVSKPAYDGTTFHRVIKGFMIQGGDPKGNGTGEPGYVIPDEKWAGGKHDRAGLLCMANRGPNTNGAQFFITDEAASHLDVSYTIFGECSPVDTVHKIASVKVRGETPETPVRITSVKVAREKPGAGAKGDKADKGDAGAKH</sequence>
<dbReference type="CDD" id="cd00317">
    <property type="entry name" value="cyclophilin"/>
    <property type="match status" value="1"/>
</dbReference>
<name>A0ABZ2M2Y9_9BACT</name>
<dbReference type="Proteomes" id="UP001370348">
    <property type="component" value="Chromosome"/>
</dbReference>
<dbReference type="Gene3D" id="2.40.100.10">
    <property type="entry name" value="Cyclophilin-like"/>
    <property type="match status" value="1"/>
</dbReference>
<organism evidence="7 8">
    <name type="scientific">Pendulispora albinea</name>
    <dbReference type="NCBI Taxonomy" id="2741071"/>
    <lineage>
        <taxon>Bacteria</taxon>
        <taxon>Pseudomonadati</taxon>
        <taxon>Myxococcota</taxon>
        <taxon>Myxococcia</taxon>
        <taxon>Myxococcales</taxon>
        <taxon>Sorangiineae</taxon>
        <taxon>Pendulisporaceae</taxon>
        <taxon>Pendulispora</taxon>
    </lineage>
</organism>
<dbReference type="Pfam" id="PF00160">
    <property type="entry name" value="Pro_isomerase"/>
    <property type="match status" value="1"/>
</dbReference>
<keyword evidence="8" id="KW-1185">Reference proteome</keyword>
<dbReference type="PANTHER" id="PTHR45625:SF4">
    <property type="entry name" value="PEPTIDYLPROLYL ISOMERASE DOMAIN AND WD REPEAT-CONTAINING PROTEIN 1"/>
    <property type="match status" value="1"/>
</dbReference>
<evidence type="ECO:0000313" key="8">
    <source>
        <dbReference type="Proteomes" id="UP001370348"/>
    </source>
</evidence>
<feature type="compositionally biased region" description="Basic and acidic residues" evidence="5">
    <location>
        <begin position="40"/>
        <end position="49"/>
    </location>
</feature>
<keyword evidence="2 4" id="KW-0697">Rotamase</keyword>
<evidence type="ECO:0000256" key="3">
    <source>
        <dbReference type="ARBA" id="ARBA00023235"/>
    </source>
</evidence>
<dbReference type="PROSITE" id="PS00170">
    <property type="entry name" value="CSA_PPIASE_1"/>
    <property type="match status" value="1"/>
</dbReference>
<dbReference type="GO" id="GO:0016853">
    <property type="term" value="F:isomerase activity"/>
    <property type="evidence" value="ECO:0007669"/>
    <property type="project" value="UniProtKB-KW"/>
</dbReference>
<proteinExistence type="inferred from homology"/>
<comment type="catalytic activity">
    <reaction evidence="4">
        <text>[protein]-peptidylproline (omega=180) = [protein]-peptidylproline (omega=0)</text>
        <dbReference type="Rhea" id="RHEA:16237"/>
        <dbReference type="Rhea" id="RHEA-COMP:10747"/>
        <dbReference type="Rhea" id="RHEA-COMP:10748"/>
        <dbReference type="ChEBI" id="CHEBI:83833"/>
        <dbReference type="ChEBI" id="CHEBI:83834"/>
        <dbReference type="EC" id="5.2.1.8"/>
    </reaction>
</comment>
<dbReference type="InterPro" id="IPR020892">
    <property type="entry name" value="Cyclophilin-type_PPIase_CS"/>
</dbReference>
<evidence type="ECO:0000256" key="4">
    <source>
        <dbReference type="RuleBase" id="RU363019"/>
    </source>
</evidence>
<reference evidence="7 8" key="1">
    <citation type="submission" date="2021-12" db="EMBL/GenBank/DDBJ databases">
        <title>Discovery of the Pendulisporaceae a myxobacterial family with distinct sporulation behavior and unique specialized metabolism.</title>
        <authorList>
            <person name="Garcia R."/>
            <person name="Popoff A."/>
            <person name="Bader C.D."/>
            <person name="Loehr J."/>
            <person name="Walesch S."/>
            <person name="Walt C."/>
            <person name="Boldt J."/>
            <person name="Bunk B."/>
            <person name="Haeckl F.J.F.P.J."/>
            <person name="Gunesch A.P."/>
            <person name="Birkelbach J."/>
            <person name="Nuebel U."/>
            <person name="Pietschmann T."/>
            <person name="Bach T."/>
            <person name="Mueller R."/>
        </authorList>
    </citation>
    <scope>NUCLEOTIDE SEQUENCE [LARGE SCALE GENOMIC DNA]</scope>
    <source>
        <strain evidence="7 8">MSr11954</strain>
    </source>
</reference>
<feature type="region of interest" description="Disordered" evidence="5">
    <location>
        <begin position="40"/>
        <end position="77"/>
    </location>
</feature>
<feature type="domain" description="PPIase cyclophilin-type" evidence="6">
    <location>
        <begin position="95"/>
        <end position="255"/>
    </location>
</feature>
<gene>
    <name evidence="7" type="ORF">LZC94_08530</name>
</gene>
<dbReference type="RefSeq" id="WP_394826945.1">
    <property type="nucleotide sequence ID" value="NZ_CP089984.1"/>
</dbReference>
<dbReference type="PANTHER" id="PTHR45625">
    <property type="entry name" value="PEPTIDYL-PROLYL CIS-TRANS ISOMERASE-RELATED"/>
    <property type="match status" value="1"/>
</dbReference>
<evidence type="ECO:0000256" key="2">
    <source>
        <dbReference type="ARBA" id="ARBA00023110"/>
    </source>
</evidence>
<dbReference type="InterPro" id="IPR029000">
    <property type="entry name" value="Cyclophilin-like_dom_sf"/>
</dbReference>
<comment type="function">
    <text evidence="4">PPIases accelerate the folding of proteins. It catalyzes the cis-trans isomerization of proline imidic peptide bonds in oligopeptides.</text>
</comment>
<dbReference type="EC" id="5.2.1.8" evidence="4"/>